<evidence type="ECO:0000313" key="1">
    <source>
        <dbReference type="EMBL" id="KAI4332527.1"/>
    </source>
</evidence>
<keyword evidence="2" id="KW-1185">Reference proteome</keyword>
<gene>
    <name evidence="1" type="ORF">L6164_017428</name>
</gene>
<sequence>MSTKGASLASTTRLSPLAKPFELNRSNHQLTSSFSVLSPDYCSSDPFASLLEPLYKRKVGSKVDPVVSAPLVDYVFGDEISHATFPDEAAVQYPSMEFQGSGEFVVLDESKFDMISDTDLGYVASSGNKQSYWTEGADYFENLSGKGEIGSNSAADRDMLNKGKHAADGLSPCLGASNGAFGKDTSTNDILSKSEVTRQADAGSNPFLTSSYEVALSVFPTSDITSPAKLKHSLQNQSSVFPSIVTDSNLVSTGTSDWQNFPSCLSNDISNSTENHSAGFHGLSSSGLALSRLKVCSANILDEVNSESHGSKAGASTETSSKPSGGDDSDLDSPCWKGRLASSQSPSEIPGPVTSQHFHKDLEKRTSLNPLAPQFIPSNVGGSTFNGLVCMKDGSVSSQSSAPLSFNEGVKTTTVEAHPSDLKKETQLQCSSNVFEREKEFDLINNPKSSSVLSSACMTQPCSFEHHSLLKRSPVTTTDIEDCTKGAKEALASGSISGSFPAKGHSTTPSSSSSRVGVITDPFKIFQDVSKSSIESPEPDVRRIVNAMYVLSELLVQTCANGLDSYNEHDHNVILQIINMLNAISKNYGGQGVPTLESTHTGSPYCNDWSPELPKGFEVASMETLAVPNSLYHKNDNEGQSSVSKVVAEKANEIVQPLYKGFEVTSMKPMTVNELDRQNDNQGQTNVSKVVAEKGWHPFSSSSGTGSKKANGIVQPLNKGFEVTSMQTLADLNKLYHQNVSEDQSNASKVVAEKGWYSFSSSSGLEAEKANGIVQAPMAVVPSNKGFAVTSMGTLAIPHSVHHQNDYDGQSRVSKVIAEKAGYSFPSSSGVGTEKAYEIDQLQVIRRGLGKSQDVEEQIDPQTFLFRNLWLDSEAERCFMKYKAYCRLMETGVDVNRTNIMDLWR</sequence>
<comment type="caution">
    <text evidence="1">The sequence shown here is derived from an EMBL/GenBank/DDBJ whole genome shotgun (WGS) entry which is preliminary data.</text>
</comment>
<dbReference type="EMBL" id="CM039432">
    <property type="protein sequence ID" value="KAI4332527.1"/>
    <property type="molecule type" value="Genomic_DNA"/>
</dbReference>
<organism evidence="1 2">
    <name type="scientific">Bauhinia variegata</name>
    <name type="common">Purple orchid tree</name>
    <name type="synonym">Phanera variegata</name>
    <dbReference type="NCBI Taxonomy" id="167791"/>
    <lineage>
        <taxon>Eukaryota</taxon>
        <taxon>Viridiplantae</taxon>
        <taxon>Streptophyta</taxon>
        <taxon>Embryophyta</taxon>
        <taxon>Tracheophyta</taxon>
        <taxon>Spermatophyta</taxon>
        <taxon>Magnoliopsida</taxon>
        <taxon>eudicotyledons</taxon>
        <taxon>Gunneridae</taxon>
        <taxon>Pentapetalae</taxon>
        <taxon>rosids</taxon>
        <taxon>fabids</taxon>
        <taxon>Fabales</taxon>
        <taxon>Fabaceae</taxon>
        <taxon>Cercidoideae</taxon>
        <taxon>Cercideae</taxon>
        <taxon>Bauhiniinae</taxon>
        <taxon>Bauhinia</taxon>
    </lineage>
</organism>
<protein>
    <submittedName>
        <fullName evidence="1">Uncharacterized protein</fullName>
    </submittedName>
</protein>
<accession>A0ACB9N825</accession>
<reference evidence="1 2" key="1">
    <citation type="journal article" date="2022" name="DNA Res.">
        <title>Chromosomal-level genome assembly of the orchid tree Bauhinia variegata (Leguminosae; Cercidoideae) supports the allotetraploid origin hypothesis of Bauhinia.</title>
        <authorList>
            <person name="Zhong Y."/>
            <person name="Chen Y."/>
            <person name="Zheng D."/>
            <person name="Pang J."/>
            <person name="Liu Y."/>
            <person name="Luo S."/>
            <person name="Meng S."/>
            <person name="Qian L."/>
            <person name="Wei D."/>
            <person name="Dai S."/>
            <person name="Zhou R."/>
        </authorList>
    </citation>
    <scope>NUCLEOTIDE SEQUENCE [LARGE SCALE GENOMIC DNA]</scope>
    <source>
        <strain evidence="1">BV-YZ2020</strain>
    </source>
</reference>
<name>A0ACB9N825_BAUVA</name>
<evidence type="ECO:0000313" key="2">
    <source>
        <dbReference type="Proteomes" id="UP000828941"/>
    </source>
</evidence>
<proteinExistence type="predicted"/>
<dbReference type="Proteomes" id="UP000828941">
    <property type="component" value="Chromosome 7"/>
</dbReference>